<feature type="binding site" evidence="4">
    <location>
        <position position="266"/>
    </location>
    <ligand>
        <name>pyridoxal 5'-phosphate</name>
        <dbReference type="ChEBI" id="CHEBI:597326"/>
    </ligand>
</feature>
<dbReference type="FunFam" id="3.40.640.10:FF:000031">
    <property type="entry name" value="Kynureninase"/>
    <property type="match status" value="1"/>
</dbReference>
<evidence type="ECO:0000256" key="4">
    <source>
        <dbReference type="HAMAP-Rule" id="MF_03017"/>
    </source>
</evidence>
<comment type="pathway">
    <text evidence="4 5">Cofactor biosynthesis; NAD(+) biosynthesis; quinolinate from L-kynurenine: step 2/3.</text>
</comment>
<dbReference type="PIRSF" id="PIRSF038800">
    <property type="entry name" value="KYNU"/>
    <property type="match status" value="1"/>
</dbReference>
<comment type="function">
    <text evidence="4 5">Catalyzes the cleavage of L-kynurenine (L-Kyn) and L-3-hydroxykynurenine (L-3OHKyn) into anthranilic acid (AA) and 3-hydroxyanthranilic acid (3-OHAA), respectively.</text>
</comment>
<dbReference type="STRING" id="35722.A0A0B7N4M5"/>
<evidence type="ECO:0000313" key="6">
    <source>
        <dbReference type="EMBL" id="CEP10388.1"/>
    </source>
</evidence>
<reference evidence="6 7" key="1">
    <citation type="submission" date="2014-09" db="EMBL/GenBank/DDBJ databases">
        <authorList>
            <person name="Ellenberger Sabrina"/>
        </authorList>
    </citation>
    <scope>NUCLEOTIDE SEQUENCE [LARGE SCALE GENOMIC DNA]</scope>
    <source>
        <strain evidence="6 7">CBS 412.66</strain>
    </source>
</reference>
<sequence length="476" mass="54234">MDLPNYIEKSNTELGILKLANELDDNNELSKYRNEFNIPTRRMVSGKNPVYENEHELDEPCTYLCGNSLGLMPKRSSELINEELDAWSKRFAEDTVEFSSLPDLFNQNRGVEGHWNHPYNRPWATVDELVKEPLANLVGAKPSEVTAMNTLTSNIHSMLITFYRPTKERFKILIEQKAFPSDHYAVYSHIQSRGIDPNVSILTIAPRSGENILHTQDIIDLINKDKEIAVVMLSGVQYYTGQFFEIEKITKAGKEAGCVVGWDLAHAVGNVPLQLHDWNVDFACWCSYKYLNSGAGGIAGLFIHEIYNNDKERPRLAGWWGNQKENRFEMLPEFQPSEGASGYQMSNPSIFTTISLLGSLEIFEKAGGIKALRQVSYSLTGYLEKLLLFELEQEFSQGLIRILTPNDPEQRGCQLSLEFPTKMMEVFHSLHSRGVIVDDRKPTVIRVAPAPLYNTFKDCFYFVRHLKAVMKEVYAE</sequence>
<dbReference type="InterPro" id="IPR010111">
    <property type="entry name" value="Kynureninase"/>
</dbReference>
<evidence type="ECO:0000256" key="3">
    <source>
        <dbReference type="ARBA" id="ARBA00022898"/>
    </source>
</evidence>
<dbReference type="PANTHER" id="PTHR14084">
    <property type="entry name" value="KYNURENINASE"/>
    <property type="match status" value="1"/>
</dbReference>
<dbReference type="InterPro" id="IPR015421">
    <property type="entry name" value="PyrdxlP-dep_Trfase_major"/>
</dbReference>
<dbReference type="GO" id="GO:0034354">
    <property type="term" value="P:'de novo' NAD+ biosynthetic process from L-tryptophan"/>
    <property type="evidence" value="ECO:0007669"/>
    <property type="project" value="UniProtKB-UniRule"/>
</dbReference>
<dbReference type="GO" id="GO:0043420">
    <property type="term" value="P:anthranilate metabolic process"/>
    <property type="evidence" value="ECO:0007669"/>
    <property type="project" value="UniProtKB-UniRule"/>
</dbReference>
<dbReference type="GO" id="GO:0030429">
    <property type="term" value="F:kynureninase activity"/>
    <property type="evidence" value="ECO:0007669"/>
    <property type="project" value="UniProtKB-UniRule"/>
</dbReference>
<dbReference type="Proteomes" id="UP000054107">
    <property type="component" value="Unassembled WGS sequence"/>
</dbReference>
<dbReference type="NCBIfam" id="TIGR01814">
    <property type="entry name" value="kynureninase"/>
    <property type="match status" value="1"/>
</dbReference>
<dbReference type="GO" id="GO:0030170">
    <property type="term" value="F:pyridoxal phosphate binding"/>
    <property type="evidence" value="ECO:0007669"/>
    <property type="project" value="UniProtKB-UniRule"/>
</dbReference>
<dbReference type="EMBL" id="LN724015">
    <property type="protein sequence ID" value="CEP10388.1"/>
    <property type="molecule type" value="Genomic_DNA"/>
</dbReference>
<dbReference type="GO" id="GO:0019805">
    <property type="term" value="P:quinolinate biosynthetic process"/>
    <property type="evidence" value="ECO:0007669"/>
    <property type="project" value="UniProtKB-UniRule"/>
</dbReference>
<dbReference type="HAMAP" id="MF_01970">
    <property type="entry name" value="Kynureninase"/>
    <property type="match status" value="1"/>
</dbReference>
<dbReference type="EC" id="3.7.1.3" evidence="4 5"/>
<gene>
    <name evidence="6" type="primary">PARPA_04068.1 scaffold 11400</name>
    <name evidence="4" type="synonym">BNA5</name>
</gene>
<dbReference type="AlphaFoldDB" id="A0A0B7N4M5"/>
<dbReference type="InterPro" id="IPR015422">
    <property type="entry name" value="PyrdxlP-dep_Trfase_small"/>
</dbReference>
<feature type="binding site" evidence="4">
    <location>
        <position position="263"/>
    </location>
    <ligand>
        <name>pyridoxal 5'-phosphate</name>
        <dbReference type="ChEBI" id="CHEBI:597326"/>
    </ligand>
</feature>
<comment type="catalytic activity">
    <reaction evidence="4 5">
        <text>L-kynurenine + H2O = anthranilate + L-alanine + H(+)</text>
        <dbReference type="Rhea" id="RHEA:16813"/>
        <dbReference type="ChEBI" id="CHEBI:15377"/>
        <dbReference type="ChEBI" id="CHEBI:15378"/>
        <dbReference type="ChEBI" id="CHEBI:16567"/>
        <dbReference type="ChEBI" id="CHEBI:57959"/>
        <dbReference type="ChEBI" id="CHEBI:57972"/>
        <dbReference type="EC" id="3.7.1.3"/>
    </reaction>
</comment>
<feature type="binding site" evidence="4">
    <location>
        <position position="288"/>
    </location>
    <ligand>
        <name>pyridoxal 5'-phosphate</name>
        <dbReference type="ChEBI" id="CHEBI:597326"/>
    </ligand>
</feature>
<feature type="binding site" evidence="4">
    <location>
        <position position="151"/>
    </location>
    <ligand>
        <name>pyridoxal 5'-phosphate</name>
        <dbReference type="ChEBI" id="CHEBI:597326"/>
    </ligand>
</feature>
<keyword evidence="1 4" id="KW-0662">Pyridine nucleotide biosynthesis</keyword>
<feature type="binding site" evidence="4">
    <location>
        <position position="319"/>
    </location>
    <ligand>
        <name>pyridoxal 5'-phosphate</name>
        <dbReference type="ChEBI" id="CHEBI:597326"/>
    </ligand>
</feature>
<dbReference type="PANTHER" id="PTHR14084:SF0">
    <property type="entry name" value="KYNURENINASE"/>
    <property type="match status" value="1"/>
</dbReference>
<feature type="binding site" evidence="4">
    <location>
        <begin position="179"/>
        <end position="182"/>
    </location>
    <ligand>
        <name>pyridoxal 5'-phosphate</name>
        <dbReference type="ChEBI" id="CHEBI:597326"/>
    </ligand>
</feature>
<evidence type="ECO:0000256" key="1">
    <source>
        <dbReference type="ARBA" id="ARBA00022642"/>
    </source>
</evidence>
<feature type="modified residue" description="N6-(pyridoxal phosphate)lysine" evidence="4">
    <location>
        <position position="289"/>
    </location>
</feature>
<dbReference type="GO" id="GO:0005737">
    <property type="term" value="C:cytoplasm"/>
    <property type="evidence" value="ECO:0007669"/>
    <property type="project" value="UniProtKB-SubCell"/>
</dbReference>
<dbReference type="GO" id="GO:0019441">
    <property type="term" value="P:L-tryptophan catabolic process to kynurenine"/>
    <property type="evidence" value="ECO:0007669"/>
    <property type="project" value="TreeGrafter"/>
</dbReference>
<feature type="binding site" evidence="4">
    <location>
        <position position="347"/>
    </location>
    <ligand>
        <name>pyridoxal 5'-phosphate</name>
        <dbReference type="ChEBI" id="CHEBI:597326"/>
    </ligand>
</feature>
<comment type="subunit">
    <text evidence="4 5">Homodimer.</text>
</comment>
<dbReference type="OrthoDB" id="5978656at2759"/>
<evidence type="ECO:0000256" key="5">
    <source>
        <dbReference type="PIRNR" id="PIRNR038800"/>
    </source>
</evidence>
<dbReference type="Pfam" id="PF22580">
    <property type="entry name" value="KYNU_C"/>
    <property type="match status" value="1"/>
</dbReference>
<dbReference type="Gene3D" id="3.90.1150.10">
    <property type="entry name" value="Aspartate Aminotransferase, domain 1"/>
    <property type="match status" value="1"/>
</dbReference>
<keyword evidence="7" id="KW-1185">Reference proteome</keyword>
<keyword evidence="3 4" id="KW-0663">Pyridoxal phosphate</keyword>
<comment type="catalytic activity">
    <reaction evidence="5">
        <text>3-hydroxy-L-kynurenine + H2O = 3-hydroxyanthranilate + L-alanine + H(+)</text>
        <dbReference type="Rhea" id="RHEA:25143"/>
        <dbReference type="ChEBI" id="CHEBI:15377"/>
        <dbReference type="ChEBI" id="CHEBI:15378"/>
        <dbReference type="ChEBI" id="CHEBI:36559"/>
        <dbReference type="ChEBI" id="CHEBI:57972"/>
        <dbReference type="ChEBI" id="CHEBI:58125"/>
        <dbReference type="EC" id="3.7.1.3"/>
    </reaction>
</comment>
<name>A0A0B7N4M5_9FUNG</name>
<keyword evidence="4 5" id="KW-0963">Cytoplasm</keyword>
<dbReference type="Gene3D" id="3.40.640.10">
    <property type="entry name" value="Type I PLP-dependent aspartate aminotransferase-like (Major domain)"/>
    <property type="match status" value="1"/>
</dbReference>
<comment type="pathway">
    <text evidence="4 5">Amino-acid degradation; L-kynurenine degradation; L-alanine and anthranilate from L-kynurenine: step 1/1.</text>
</comment>
<accession>A0A0B7N4M5</accession>
<evidence type="ECO:0000313" key="7">
    <source>
        <dbReference type="Proteomes" id="UP000054107"/>
    </source>
</evidence>
<comment type="subcellular location">
    <subcellularLocation>
        <location evidence="4 5">Cytoplasm</location>
    </subcellularLocation>
</comment>
<keyword evidence="2 4" id="KW-0378">Hydrolase</keyword>
<evidence type="ECO:0000256" key="2">
    <source>
        <dbReference type="ARBA" id="ARBA00022801"/>
    </source>
</evidence>
<dbReference type="InterPro" id="IPR015424">
    <property type="entry name" value="PyrdxlP-dep_Trfase"/>
</dbReference>
<feature type="binding site" evidence="4">
    <location>
        <position position="152"/>
    </location>
    <ligand>
        <name>pyridoxal 5'-phosphate</name>
        <dbReference type="ChEBI" id="CHEBI:597326"/>
    </ligand>
</feature>
<comment type="similarity">
    <text evidence="4 5">Belongs to the kynureninase family.</text>
</comment>
<dbReference type="SUPFAM" id="SSF53383">
    <property type="entry name" value="PLP-dependent transferases"/>
    <property type="match status" value="1"/>
</dbReference>
<dbReference type="UniPathway" id="UPA00253">
    <property type="reaction ID" value="UER00329"/>
</dbReference>
<proteinExistence type="inferred from homology"/>
<dbReference type="UniPathway" id="UPA00334">
    <property type="reaction ID" value="UER00455"/>
</dbReference>
<dbReference type="GO" id="GO:0097053">
    <property type="term" value="P:L-kynurenine catabolic process"/>
    <property type="evidence" value="ECO:0007669"/>
    <property type="project" value="UniProtKB-UniRule"/>
</dbReference>
<comment type="cofactor">
    <cofactor evidence="4 5">
        <name>pyridoxal 5'-phosphate</name>
        <dbReference type="ChEBI" id="CHEBI:597326"/>
    </cofactor>
</comment>
<feature type="binding site" evidence="4">
    <location>
        <position position="234"/>
    </location>
    <ligand>
        <name>pyridoxal 5'-phosphate</name>
        <dbReference type="ChEBI" id="CHEBI:597326"/>
    </ligand>
</feature>
<organism evidence="6 7">
    <name type="scientific">Parasitella parasitica</name>
    <dbReference type="NCBI Taxonomy" id="35722"/>
    <lineage>
        <taxon>Eukaryota</taxon>
        <taxon>Fungi</taxon>
        <taxon>Fungi incertae sedis</taxon>
        <taxon>Mucoromycota</taxon>
        <taxon>Mucoromycotina</taxon>
        <taxon>Mucoromycetes</taxon>
        <taxon>Mucorales</taxon>
        <taxon>Mucorineae</taxon>
        <taxon>Mucoraceae</taxon>
        <taxon>Parasitella</taxon>
    </lineage>
</organism>
<protein>
    <recommendedName>
        <fullName evidence="4 5">Kynureninase</fullName>
        <ecNumber evidence="4 5">3.7.1.3</ecNumber>
    </recommendedName>
    <alternativeName>
        <fullName evidence="4">Biosynthesis of nicotinic acid protein 5</fullName>
    </alternativeName>
    <alternativeName>
        <fullName evidence="4">L-kynurenine hydrolase</fullName>
    </alternativeName>
</protein>